<dbReference type="AlphaFoldDB" id="A0A5J4PBT7"/>
<proteinExistence type="predicted"/>
<protein>
    <submittedName>
        <fullName evidence="1">Gamma-D-glutamyl-L-lysine endopeptidase</fullName>
        <ecNumber evidence="1">3.4.-.-</ecNumber>
    </submittedName>
</protein>
<dbReference type="GO" id="GO:0016787">
    <property type="term" value="F:hydrolase activity"/>
    <property type="evidence" value="ECO:0007669"/>
    <property type="project" value="UniProtKB-KW"/>
</dbReference>
<feature type="non-terminal residue" evidence="1">
    <location>
        <position position="1"/>
    </location>
</feature>
<dbReference type="EC" id="3.4.-.-" evidence="1"/>
<gene>
    <name evidence="1" type="ORF">EZS27_041554</name>
</gene>
<sequence>NKRFIHSQGYVQTGSFDKEDSDFDEYNLNRLLFAGRILPSVTKSNNNEINTTLTNPYYQPQE</sequence>
<organism evidence="1">
    <name type="scientific">termite gut metagenome</name>
    <dbReference type="NCBI Taxonomy" id="433724"/>
    <lineage>
        <taxon>unclassified sequences</taxon>
        <taxon>metagenomes</taxon>
        <taxon>organismal metagenomes</taxon>
    </lineage>
</organism>
<dbReference type="EMBL" id="SNRY01009649">
    <property type="protein sequence ID" value="KAA6306782.1"/>
    <property type="molecule type" value="Genomic_DNA"/>
</dbReference>
<keyword evidence="1" id="KW-0378">Hydrolase</keyword>
<comment type="caution">
    <text evidence="1">The sequence shown here is derived from an EMBL/GenBank/DDBJ whole genome shotgun (WGS) entry which is preliminary data.</text>
</comment>
<accession>A0A5J4PBT7</accession>
<reference evidence="1" key="1">
    <citation type="submission" date="2019-03" db="EMBL/GenBank/DDBJ databases">
        <title>Single cell metagenomics reveals metabolic interactions within the superorganism composed of flagellate Streblomastix strix and complex community of Bacteroidetes bacteria on its surface.</title>
        <authorList>
            <person name="Treitli S.C."/>
            <person name="Kolisko M."/>
            <person name="Husnik F."/>
            <person name="Keeling P."/>
            <person name="Hampl V."/>
        </authorList>
    </citation>
    <scope>NUCLEOTIDE SEQUENCE</scope>
    <source>
        <strain evidence="1">STM</strain>
    </source>
</reference>
<evidence type="ECO:0000313" key="1">
    <source>
        <dbReference type="EMBL" id="KAA6306782.1"/>
    </source>
</evidence>
<name>A0A5J4PBT7_9ZZZZ</name>